<dbReference type="Proteomes" id="UP000184604">
    <property type="component" value="Chromosome"/>
</dbReference>
<accession>A0A1L5F4P7</accession>
<dbReference type="SUPFAM" id="SSF51182">
    <property type="entry name" value="RmlC-like cupins"/>
    <property type="match status" value="1"/>
</dbReference>
<gene>
    <name evidence="2" type="ORF">BS101_03810</name>
</gene>
<evidence type="ECO:0000313" key="3">
    <source>
        <dbReference type="Proteomes" id="UP000184604"/>
    </source>
</evidence>
<dbReference type="InterPro" id="IPR014710">
    <property type="entry name" value="RmlC-like_jellyroll"/>
</dbReference>
<dbReference type="CDD" id="cd02209">
    <property type="entry name" value="cupin_XRE_C"/>
    <property type="match status" value="1"/>
</dbReference>
<reference evidence="2 3" key="1">
    <citation type="submission" date="2016-12" db="EMBL/GenBank/DDBJ databases">
        <title>Complete genome sequence of Clostridium kluyveri JZZ isolated from the pit mud of a Chinese flavor liquor-making factory.</title>
        <authorList>
            <person name="Wang Y."/>
        </authorList>
    </citation>
    <scope>NUCLEOTIDE SEQUENCE [LARGE SCALE GENOMIC DNA]</scope>
    <source>
        <strain evidence="2 3">JZZ</strain>
    </source>
</reference>
<sequence>MPEDDFEVIDKSQVQPLIEDKGKIRIFPVFPFDGTRRFEMYSLEIDPKGYLSTEAHQQGTQEFITVFSGKLNISIKGKDFVVTTGNSIQFKADSVHAYKNNSDEICSLSMVIYYLV</sequence>
<dbReference type="AlphaFoldDB" id="A0A1L5F4P7"/>
<organism evidence="2 3">
    <name type="scientific">Clostridium kluyveri</name>
    <dbReference type="NCBI Taxonomy" id="1534"/>
    <lineage>
        <taxon>Bacteria</taxon>
        <taxon>Bacillati</taxon>
        <taxon>Bacillota</taxon>
        <taxon>Clostridia</taxon>
        <taxon>Eubacteriales</taxon>
        <taxon>Clostridiaceae</taxon>
        <taxon>Clostridium</taxon>
    </lineage>
</organism>
<evidence type="ECO:0000313" key="2">
    <source>
        <dbReference type="EMBL" id="APM37922.1"/>
    </source>
</evidence>
<feature type="domain" description="Cupin type-2" evidence="1">
    <location>
        <begin position="45"/>
        <end position="111"/>
    </location>
</feature>
<dbReference type="InterPro" id="IPR013096">
    <property type="entry name" value="Cupin_2"/>
</dbReference>
<evidence type="ECO:0000259" key="1">
    <source>
        <dbReference type="Pfam" id="PF07883"/>
    </source>
</evidence>
<name>A0A1L5F4P7_CLOKL</name>
<proteinExistence type="predicted"/>
<protein>
    <recommendedName>
        <fullName evidence="1">Cupin type-2 domain-containing protein</fullName>
    </recommendedName>
</protein>
<dbReference type="InterPro" id="IPR011051">
    <property type="entry name" value="RmlC_Cupin_sf"/>
</dbReference>
<dbReference type="EMBL" id="CP018335">
    <property type="protein sequence ID" value="APM37922.1"/>
    <property type="molecule type" value="Genomic_DNA"/>
</dbReference>
<dbReference type="Pfam" id="PF07883">
    <property type="entry name" value="Cupin_2"/>
    <property type="match status" value="1"/>
</dbReference>
<dbReference type="Gene3D" id="2.60.120.10">
    <property type="entry name" value="Jelly Rolls"/>
    <property type="match status" value="1"/>
</dbReference>